<evidence type="ECO:0000313" key="1">
    <source>
        <dbReference type="EMBL" id="VEL39178.1"/>
    </source>
</evidence>
<dbReference type="SUPFAM" id="SSF46966">
    <property type="entry name" value="Spectrin repeat"/>
    <property type="match status" value="1"/>
</dbReference>
<evidence type="ECO:0000313" key="2">
    <source>
        <dbReference type="Proteomes" id="UP000784294"/>
    </source>
</evidence>
<gene>
    <name evidence="1" type="ORF">PXEA_LOCUS32618</name>
</gene>
<dbReference type="EMBL" id="CAAALY010260350">
    <property type="protein sequence ID" value="VEL39178.1"/>
    <property type="molecule type" value="Genomic_DNA"/>
</dbReference>
<dbReference type="AlphaFoldDB" id="A0A3S5FGM6"/>
<sequence length="144" mass="16086">MRAHGRQLRELEESANSIDFSGLVQSTLSDADDLALKIDSPLAQLPDLNDRHARLMKKTCRLVETSTASIWAHQRFEQACNLIDQWLGDLRAQLEATCGLSGDRHLLQARIDKIQVGLTVGLSVLTNHIHKMLQLTLILVDLLP</sequence>
<protein>
    <submittedName>
        <fullName evidence="1">Uncharacterized protein</fullName>
    </submittedName>
</protein>
<organism evidence="1 2">
    <name type="scientific">Protopolystoma xenopodis</name>
    <dbReference type="NCBI Taxonomy" id="117903"/>
    <lineage>
        <taxon>Eukaryota</taxon>
        <taxon>Metazoa</taxon>
        <taxon>Spiralia</taxon>
        <taxon>Lophotrochozoa</taxon>
        <taxon>Platyhelminthes</taxon>
        <taxon>Monogenea</taxon>
        <taxon>Polyopisthocotylea</taxon>
        <taxon>Polystomatidea</taxon>
        <taxon>Polystomatidae</taxon>
        <taxon>Protopolystoma</taxon>
    </lineage>
</organism>
<name>A0A3S5FGM6_9PLAT</name>
<reference evidence="1" key="1">
    <citation type="submission" date="2018-11" db="EMBL/GenBank/DDBJ databases">
        <authorList>
            <consortium name="Pathogen Informatics"/>
        </authorList>
    </citation>
    <scope>NUCLEOTIDE SEQUENCE</scope>
</reference>
<comment type="caution">
    <text evidence="1">The sequence shown here is derived from an EMBL/GenBank/DDBJ whole genome shotgun (WGS) entry which is preliminary data.</text>
</comment>
<dbReference type="OrthoDB" id="18740at2759"/>
<proteinExistence type="predicted"/>
<keyword evidence="2" id="KW-1185">Reference proteome</keyword>
<dbReference type="Proteomes" id="UP000784294">
    <property type="component" value="Unassembled WGS sequence"/>
</dbReference>
<accession>A0A3S5FGM6</accession>